<feature type="region of interest" description="Disordered" evidence="1">
    <location>
        <begin position="76"/>
        <end position="103"/>
    </location>
</feature>
<feature type="compositionally biased region" description="Acidic residues" evidence="1">
    <location>
        <begin position="80"/>
        <end position="100"/>
    </location>
</feature>
<evidence type="ECO:0000313" key="3">
    <source>
        <dbReference type="Proteomes" id="UP000789901"/>
    </source>
</evidence>
<evidence type="ECO:0000313" key="2">
    <source>
        <dbReference type="EMBL" id="CAG8820321.1"/>
    </source>
</evidence>
<feature type="region of interest" description="Disordered" evidence="1">
    <location>
        <begin position="32"/>
        <end position="56"/>
    </location>
</feature>
<feature type="compositionally biased region" description="Basic and acidic residues" evidence="1">
    <location>
        <begin position="33"/>
        <end position="46"/>
    </location>
</feature>
<organism evidence="2 3">
    <name type="scientific">Gigaspora margarita</name>
    <dbReference type="NCBI Taxonomy" id="4874"/>
    <lineage>
        <taxon>Eukaryota</taxon>
        <taxon>Fungi</taxon>
        <taxon>Fungi incertae sedis</taxon>
        <taxon>Mucoromycota</taxon>
        <taxon>Glomeromycotina</taxon>
        <taxon>Glomeromycetes</taxon>
        <taxon>Diversisporales</taxon>
        <taxon>Gigasporaceae</taxon>
        <taxon>Gigaspora</taxon>
    </lineage>
</organism>
<accession>A0ABN7W7Z0</accession>
<gene>
    <name evidence="2" type="ORF">GMARGA_LOCUS27536</name>
</gene>
<feature type="non-terminal residue" evidence="2">
    <location>
        <position position="307"/>
    </location>
</feature>
<evidence type="ECO:0000256" key="1">
    <source>
        <dbReference type="SAM" id="MobiDB-lite"/>
    </source>
</evidence>
<feature type="non-terminal residue" evidence="2">
    <location>
        <position position="1"/>
    </location>
</feature>
<name>A0ABN7W7Z0_GIGMA</name>
<reference evidence="2 3" key="1">
    <citation type="submission" date="2021-06" db="EMBL/GenBank/DDBJ databases">
        <authorList>
            <person name="Kallberg Y."/>
            <person name="Tangrot J."/>
            <person name="Rosling A."/>
        </authorList>
    </citation>
    <scope>NUCLEOTIDE SEQUENCE [LARGE SCALE GENOMIC DNA]</scope>
    <source>
        <strain evidence="2 3">120-4 pot B 10/14</strain>
    </source>
</reference>
<keyword evidence="3" id="KW-1185">Reference proteome</keyword>
<dbReference type="EMBL" id="CAJVQB010033827">
    <property type="protein sequence ID" value="CAG8820321.1"/>
    <property type="molecule type" value="Genomic_DNA"/>
</dbReference>
<sequence length="307" mass="35745">YPNRDRAIGTASTLIQALKLKKHIWLNKKKLTHKQEKEKEKVEGNKKAARKKPTKLVEPPIMTKIQPYLIMTDLQKNDKESEDESTDSEEESETEVSEDEKEYKEEEKLISQIYLYCKFYPSKLDTYKVRKFCMYKGHNESKCILKKGIEMQKAYLDKEKGAQVEKYNLGEMSQEQQGRIRQILQKYENIFMTEVLSDVKARTQIHWLRNKKDGGSQIDTPIQYYSLPRINELLGALKSSACVYYEIWALQICSNTIWVNQCARYILAAYGLCFSKENMGFHTDQNIIFGHEILGLEIIVAESKVAA</sequence>
<protein>
    <submittedName>
        <fullName evidence="2">4515_t:CDS:1</fullName>
    </submittedName>
</protein>
<dbReference type="Proteomes" id="UP000789901">
    <property type="component" value="Unassembled WGS sequence"/>
</dbReference>
<proteinExistence type="predicted"/>
<comment type="caution">
    <text evidence="2">The sequence shown here is derived from an EMBL/GenBank/DDBJ whole genome shotgun (WGS) entry which is preliminary data.</text>
</comment>